<dbReference type="EMBL" id="CAUYUJ010015427">
    <property type="protein sequence ID" value="CAK0853809.1"/>
    <property type="molecule type" value="Genomic_DNA"/>
</dbReference>
<accession>A0ABN9U535</accession>
<name>A0ABN9U535_9DINO</name>
<keyword evidence="3" id="KW-1185">Reference proteome</keyword>
<dbReference type="Proteomes" id="UP001189429">
    <property type="component" value="Unassembled WGS sequence"/>
</dbReference>
<proteinExistence type="predicted"/>
<sequence>MEFAATDMLQANISLDKAALHRAEADLWKRRHAQAEARDDASQTLLAQTQAEKDNAISQLRAAHQGEISRTLQECSEVIAQHDAEVQRLRSRCRGASAAASLPPAAGGRLRRRARAGAAAALHLSACSAQPLLGVAARAEQFVGVDVLVSVQERLQRSDFQNGVSSDSVGGRGAVVQVDVWRRPRRTVSHLPSSLARARDSGEAESEQQQSRHCCPRSAAPSVLFVLRILLGVGVLPLVDGAHLRLVDVLVPALVVEAVLRLVVVLEPALELFVRPPTAP</sequence>
<feature type="region of interest" description="Disordered" evidence="1">
    <location>
        <begin position="191"/>
        <end position="214"/>
    </location>
</feature>
<evidence type="ECO:0000313" key="2">
    <source>
        <dbReference type="EMBL" id="CAK0853809.1"/>
    </source>
</evidence>
<evidence type="ECO:0000256" key="1">
    <source>
        <dbReference type="SAM" id="MobiDB-lite"/>
    </source>
</evidence>
<evidence type="ECO:0000313" key="3">
    <source>
        <dbReference type="Proteomes" id="UP001189429"/>
    </source>
</evidence>
<reference evidence="2" key="1">
    <citation type="submission" date="2023-10" db="EMBL/GenBank/DDBJ databases">
        <authorList>
            <person name="Chen Y."/>
            <person name="Shah S."/>
            <person name="Dougan E. K."/>
            <person name="Thang M."/>
            <person name="Chan C."/>
        </authorList>
    </citation>
    <scope>NUCLEOTIDE SEQUENCE [LARGE SCALE GENOMIC DNA]</scope>
</reference>
<gene>
    <name evidence="2" type="ORF">PCOR1329_LOCUS45159</name>
</gene>
<comment type="caution">
    <text evidence="2">The sequence shown here is derived from an EMBL/GenBank/DDBJ whole genome shotgun (WGS) entry which is preliminary data.</text>
</comment>
<organism evidence="2 3">
    <name type="scientific">Prorocentrum cordatum</name>
    <dbReference type="NCBI Taxonomy" id="2364126"/>
    <lineage>
        <taxon>Eukaryota</taxon>
        <taxon>Sar</taxon>
        <taxon>Alveolata</taxon>
        <taxon>Dinophyceae</taxon>
        <taxon>Prorocentrales</taxon>
        <taxon>Prorocentraceae</taxon>
        <taxon>Prorocentrum</taxon>
    </lineage>
</organism>
<protein>
    <submittedName>
        <fullName evidence="2">Uncharacterized protein</fullName>
    </submittedName>
</protein>